<dbReference type="GO" id="GO:0055091">
    <property type="term" value="P:phospholipid homeostasis"/>
    <property type="evidence" value="ECO:0007669"/>
    <property type="project" value="TreeGrafter"/>
</dbReference>
<organism evidence="16 17">
    <name type="scientific">Hufsiella ginkgonis</name>
    <dbReference type="NCBI Taxonomy" id="2695274"/>
    <lineage>
        <taxon>Bacteria</taxon>
        <taxon>Pseudomonadati</taxon>
        <taxon>Bacteroidota</taxon>
        <taxon>Sphingobacteriia</taxon>
        <taxon>Sphingobacteriales</taxon>
        <taxon>Sphingobacteriaceae</taxon>
        <taxon>Hufsiella</taxon>
    </lineage>
</organism>
<dbReference type="InterPro" id="IPR022791">
    <property type="entry name" value="L-PG_synthase/AglD"/>
</dbReference>
<evidence type="ECO:0000256" key="7">
    <source>
        <dbReference type="ARBA" id="ARBA00022692"/>
    </source>
</evidence>
<evidence type="ECO:0000256" key="4">
    <source>
        <dbReference type="ARBA" id="ARBA00021546"/>
    </source>
</evidence>
<feature type="transmembrane region" description="Helical" evidence="14">
    <location>
        <begin position="50"/>
        <end position="70"/>
    </location>
</feature>
<comment type="similarity">
    <text evidence="2">Belongs to the LPG synthase family.</text>
</comment>
<feature type="domain" description="Phosphatidylglycerol lysyltransferase C-terminal" evidence="15">
    <location>
        <begin position="546"/>
        <end position="840"/>
    </location>
</feature>
<feature type="transmembrane region" description="Helical" evidence="14">
    <location>
        <begin position="249"/>
        <end position="267"/>
    </location>
</feature>
<evidence type="ECO:0000256" key="8">
    <source>
        <dbReference type="ARBA" id="ARBA00022989"/>
    </source>
</evidence>
<dbReference type="GO" id="GO:0046677">
    <property type="term" value="P:response to antibiotic"/>
    <property type="evidence" value="ECO:0007669"/>
    <property type="project" value="UniProtKB-KW"/>
</dbReference>
<feature type="transmembrane region" description="Helical" evidence="14">
    <location>
        <begin position="502"/>
        <end position="524"/>
    </location>
</feature>
<evidence type="ECO:0000256" key="12">
    <source>
        <dbReference type="ARBA" id="ARBA00031899"/>
    </source>
</evidence>
<accession>A0A7K1Y0K0</accession>
<keyword evidence="17" id="KW-1185">Reference proteome</keyword>
<evidence type="ECO:0000256" key="14">
    <source>
        <dbReference type="SAM" id="Phobius"/>
    </source>
</evidence>
<dbReference type="RefSeq" id="WP_160907587.1">
    <property type="nucleotide sequence ID" value="NZ_WVHS01000003.1"/>
</dbReference>
<feature type="transmembrane region" description="Helical" evidence="14">
    <location>
        <begin position="321"/>
        <end position="347"/>
    </location>
</feature>
<protein>
    <recommendedName>
        <fullName evidence="4">Phosphatidylglycerol lysyltransferase</fullName>
        <ecNumber evidence="3">2.3.2.3</ecNumber>
    </recommendedName>
    <alternativeName>
        <fullName evidence="12">Lysylphosphatidylglycerol synthase</fullName>
    </alternativeName>
</protein>
<evidence type="ECO:0000256" key="13">
    <source>
        <dbReference type="ARBA" id="ARBA00047540"/>
    </source>
</evidence>
<dbReference type="GO" id="GO:0050071">
    <property type="term" value="F:phosphatidylglycerol lysyltransferase activity"/>
    <property type="evidence" value="ECO:0007669"/>
    <property type="project" value="UniProtKB-EC"/>
</dbReference>
<feature type="transmembrane region" description="Helical" evidence="14">
    <location>
        <begin position="368"/>
        <end position="385"/>
    </location>
</feature>
<evidence type="ECO:0000256" key="1">
    <source>
        <dbReference type="ARBA" id="ARBA00004651"/>
    </source>
</evidence>
<dbReference type="InterPro" id="IPR024320">
    <property type="entry name" value="LPG_synthase_C"/>
</dbReference>
<keyword evidence="8 14" id="KW-1133">Transmembrane helix</keyword>
<sequence length="863" mass="96326">MYQLKKLLSGKSLPGMAVAAIGIGFAAWFAWTDRQEMQQAIGVASSGNRLLMGGGLLLTAFYLLLHGWMYQSAFRATGERTVLTATTRLFLQRNLVSVFLPGGGITSLALFTRTLHKQGVSRSKINFASYLYGVIGIASLVIVSFPVLVYETLRGSEPGTNWVVLSILAVFVCVISWTTWSAVNKTIIYRLLTRISPTVEKTVEEISGKHLSWKPIAQMLGFSLLIELAGMVHLLLAMMVLGLNVSIEAAVTGYTVATLFLCVSPFLRGLGAVELSLTLILGRFGFTVPEAMAITLLYRVFEFWAPLMAGVLSFVFTKENILLRVFPAALLFGLGLVNIISVLTPAISSRLKLLKEFVPVGSINASNYLVLGIGAAMLVLAAFLLRGIKNAWYLAITLSLLSLIGHLTKAIDYEEAFMASGVAAVLWVTRHNYFIRGDRASQQIGAGLAVWAFFAVLVFGVTGFYFLDQRHFGIDFSFRQALFNTLDNFMLLNSAGLSPKTAFANVFLLLINVSGAASFGFLFYSFIKPLVFRHAGEDDQHALAAALLNRFGRSPVDYFKLYPDKLLFFGAAREGFVSYKRARGFAIVLEEPVCENDPGVRTALLHEFEIFCKTNGIRPSYYRIDETGIDLFRRLGKKSILIGQEALIDLRTFTLEGKERKSLRNAVNSITKKGFLTRTYEAPIKDGLIRKLKLVSDEWLKSMDREEMVFSQGMFNWAELKNQSIITLENADEQIFAFLNIIPDYAEGEATYDMIRKTVDAPGGNMDVLILELIRYCKEKGYHRLNMGLAPLSGIGAARDFPEHTIKFAYEKVKQFRHFRGLRSFKEKFDPCWQNKYLVYEHHFDLIRLPGALAGVMKVEREK</sequence>
<evidence type="ECO:0000256" key="6">
    <source>
        <dbReference type="ARBA" id="ARBA00022679"/>
    </source>
</evidence>
<feature type="transmembrane region" description="Helical" evidence="14">
    <location>
        <begin position="12"/>
        <end position="30"/>
    </location>
</feature>
<dbReference type="Proteomes" id="UP000451233">
    <property type="component" value="Unassembled WGS sequence"/>
</dbReference>
<comment type="caution">
    <text evidence="16">The sequence shown here is derived from an EMBL/GenBank/DDBJ whole genome shotgun (WGS) entry which is preliminary data.</text>
</comment>
<comment type="catalytic activity">
    <reaction evidence="13">
        <text>L-lysyl-tRNA(Lys) + a 1,2-diacyl-sn-glycero-3-phospho-(1'-sn-glycerol) = a 1,2-diacyl-sn-glycero-3-phospho-1'-(3'-O-L-lysyl)-sn-glycerol + tRNA(Lys)</text>
        <dbReference type="Rhea" id="RHEA:10668"/>
        <dbReference type="Rhea" id="RHEA-COMP:9696"/>
        <dbReference type="Rhea" id="RHEA-COMP:9697"/>
        <dbReference type="ChEBI" id="CHEBI:64716"/>
        <dbReference type="ChEBI" id="CHEBI:75792"/>
        <dbReference type="ChEBI" id="CHEBI:78442"/>
        <dbReference type="ChEBI" id="CHEBI:78529"/>
        <dbReference type="EC" id="2.3.2.3"/>
    </reaction>
</comment>
<evidence type="ECO:0000256" key="5">
    <source>
        <dbReference type="ARBA" id="ARBA00022475"/>
    </source>
</evidence>
<feature type="transmembrane region" description="Helical" evidence="14">
    <location>
        <begin position="444"/>
        <end position="467"/>
    </location>
</feature>
<evidence type="ECO:0000313" key="17">
    <source>
        <dbReference type="Proteomes" id="UP000451233"/>
    </source>
</evidence>
<dbReference type="AlphaFoldDB" id="A0A7K1Y0K0"/>
<reference evidence="16 17" key="1">
    <citation type="submission" date="2019-11" db="EMBL/GenBank/DDBJ databases">
        <title>Pedobacter sp. HMF7056 Genome sequencing and assembly.</title>
        <authorList>
            <person name="Kang H."/>
            <person name="Kim H."/>
            <person name="Joh K."/>
        </authorList>
    </citation>
    <scope>NUCLEOTIDE SEQUENCE [LARGE SCALE GENOMIC DNA]</scope>
    <source>
        <strain evidence="16 17">HMF7056</strain>
    </source>
</reference>
<evidence type="ECO:0000256" key="9">
    <source>
        <dbReference type="ARBA" id="ARBA00023098"/>
    </source>
</evidence>
<comment type="subcellular location">
    <subcellularLocation>
        <location evidence="1">Cell membrane</location>
        <topology evidence="1">Multi-pass membrane protein</topology>
    </subcellularLocation>
</comment>
<feature type="transmembrane region" description="Helical" evidence="14">
    <location>
        <begin position="90"/>
        <end position="110"/>
    </location>
</feature>
<evidence type="ECO:0000256" key="3">
    <source>
        <dbReference type="ARBA" id="ARBA00012014"/>
    </source>
</evidence>
<keyword evidence="6" id="KW-0808">Transferase</keyword>
<dbReference type="PANTHER" id="PTHR34697:SF2">
    <property type="entry name" value="PHOSPHATIDYLGLYCEROL LYSYLTRANSFERASE"/>
    <property type="match status" value="1"/>
</dbReference>
<name>A0A7K1Y0K0_9SPHI</name>
<feature type="transmembrane region" description="Helical" evidence="14">
    <location>
        <begin position="162"/>
        <end position="183"/>
    </location>
</feature>
<feature type="transmembrane region" description="Helical" evidence="14">
    <location>
        <begin position="130"/>
        <end position="150"/>
    </location>
</feature>
<proteinExistence type="inferred from homology"/>
<dbReference type="InterPro" id="IPR051211">
    <property type="entry name" value="PG_lysyltransferase"/>
</dbReference>
<dbReference type="Pfam" id="PF09924">
    <property type="entry name" value="LPG_synthase_C"/>
    <property type="match status" value="1"/>
</dbReference>
<feature type="transmembrane region" description="Helical" evidence="14">
    <location>
        <begin position="391"/>
        <end position="408"/>
    </location>
</feature>
<keyword evidence="7 14" id="KW-0812">Transmembrane</keyword>
<gene>
    <name evidence="16" type="ORF">GS398_15000</name>
</gene>
<evidence type="ECO:0000313" key="16">
    <source>
        <dbReference type="EMBL" id="MXV16608.1"/>
    </source>
</evidence>
<dbReference type="GO" id="GO:0006629">
    <property type="term" value="P:lipid metabolic process"/>
    <property type="evidence" value="ECO:0007669"/>
    <property type="project" value="UniProtKB-KW"/>
</dbReference>
<dbReference type="Pfam" id="PF03706">
    <property type="entry name" value="LPG_synthase_TM"/>
    <property type="match status" value="1"/>
</dbReference>
<dbReference type="EC" id="2.3.2.3" evidence="3"/>
<dbReference type="PANTHER" id="PTHR34697">
    <property type="entry name" value="PHOSPHATIDYLGLYCEROL LYSYLTRANSFERASE"/>
    <property type="match status" value="1"/>
</dbReference>
<dbReference type="SUPFAM" id="SSF55729">
    <property type="entry name" value="Acyl-CoA N-acyltransferases (Nat)"/>
    <property type="match status" value="1"/>
</dbReference>
<keyword evidence="9" id="KW-0443">Lipid metabolism</keyword>
<evidence type="ECO:0000256" key="11">
    <source>
        <dbReference type="ARBA" id="ARBA00023251"/>
    </source>
</evidence>
<evidence type="ECO:0000256" key="10">
    <source>
        <dbReference type="ARBA" id="ARBA00023136"/>
    </source>
</evidence>
<dbReference type="InterPro" id="IPR016181">
    <property type="entry name" value="Acyl_CoA_acyltransferase"/>
</dbReference>
<evidence type="ECO:0000259" key="15">
    <source>
        <dbReference type="Pfam" id="PF09924"/>
    </source>
</evidence>
<keyword evidence="5" id="KW-1003">Cell membrane</keyword>
<dbReference type="GO" id="GO:0005886">
    <property type="term" value="C:plasma membrane"/>
    <property type="evidence" value="ECO:0007669"/>
    <property type="project" value="UniProtKB-SubCell"/>
</dbReference>
<feature type="transmembrane region" description="Helical" evidence="14">
    <location>
        <begin position="219"/>
        <end position="243"/>
    </location>
</feature>
<dbReference type="EMBL" id="WVHS01000003">
    <property type="protein sequence ID" value="MXV16608.1"/>
    <property type="molecule type" value="Genomic_DNA"/>
</dbReference>
<keyword evidence="11" id="KW-0046">Antibiotic resistance</keyword>
<keyword evidence="10 14" id="KW-0472">Membrane</keyword>
<evidence type="ECO:0000256" key="2">
    <source>
        <dbReference type="ARBA" id="ARBA00008627"/>
    </source>
</evidence>